<dbReference type="InterPro" id="IPR016130">
    <property type="entry name" value="Tyr_Pase_AS"/>
</dbReference>
<reference evidence="2 3" key="1">
    <citation type="submission" date="2019-07" db="EMBL/GenBank/DDBJ databases">
        <title>Genome assembly of two rare yeast pathogens: Diutina rugosa and Trichomonascus ciferrii.</title>
        <authorList>
            <person name="Mixao V."/>
            <person name="Saus E."/>
            <person name="Hansen A."/>
            <person name="Lass-Flor C."/>
            <person name="Gabaldon T."/>
        </authorList>
    </citation>
    <scope>NUCLEOTIDE SEQUENCE [LARGE SCALE GENOMIC DNA]</scope>
    <source>
        <strain evidence="2 3">CBS 613</strain>
    </source>
</reference>
<dbReference type="SUPFAM" id="SSF52799">
    <property type="entry name" value="(Phosphotyrosine protein) phosphatases II"/>
    <property type="match status" value="1"/>
</dbReference>
<dbReference type="EMBL" id="SWFT01000112">
    <property type="protein sequence ID" value="KAA8900354.1"/>
    <property type="molecule type" value="Genomic_DNA"/>
</dbReference>
<organism evidence="2 3">
    <name type="scientific">Diutina rugosa</name>
    <name type="common">Yeast</name>
    <name type="synonym">Candida rugosa</name>
    <dbReference type="NCBI Taxonomy" id="5481"/>
    <lineage>
        <taxon>Eukaryota</taxon>
        <taxon>Fungi</taxon>
        <taxon>Dikarya</taxon>
        <taxon>Ascomycota</taxon>
        <taxon>Saccharomycotina</taxon>
        <taxon>Pichiomycetes</taxon>
        <taxon>Debaryomycetaceae</taxon>
        <taxon>Diutina</taxon>
    </lineage>
</organism>
<dbReference type="Gene3D" id="3.90.190.10">
    <property type="entry name" value="Protein tyrosine phosphatase superfamily"/>
    <property type="match status" value="1"/>
</dbReference>
<evidence type="ECO:0000313" key="2">
    <source>
        <dbReference type="EMBL" id="KAA8900354.1"/>
    </source>
</evidence>
<dbReference type="GO" id="GO:0004721">
    <property type="term" value="F:phosphoprotein phosphatase activity"/>
    <property type="evidence" value="ECO:0007669"/>
    <property type="project" value="InterPro"/>
</dbReference>
<dbReference type="InterPro" id="IPR000387">
    <property type="entry name" value="Tyr_Pase_dom"/>
</dbReference>
<dbReference type="InterPro" id="IPR026893">
    <property type="entry name" value="Tyr/Ser_Pase_IphP-type"/>
</dbReference>
<feature type="domain" description="Tyrosine specific protein phosphatases" evidence="1">
    <location>
        <begin position="456"/>
        <end position="512"/>
    </location>
</feature>
<dbReference type="OrthoDB" id="449382at2759"/>
<name>A0A642UJZ3_DIURU</name>
<dbReference type="Proteomes" id="UP000449547">
    <property type="component" value="Unassembled WGS sequence"/>
</dbReference>
<dbReference type="InterPro" id="IPR029058">
    <property type="entry name" value="AB_hydrolase_fold"/>
</dbReference>
<dbReference type="PANTHER" id="PTHR31126:SF1">
    <property type="entry name" value="TYROSINE SPECIFIC PROTEIN PHOSPHATASES DOMAIN-CONTAINING PROTEIN"/>
    <property type="match status" value="1"/>
</dbReference>
<dbReference type="AlphaFoldDB" id="A0A642UJZ3"/>
<dbReference type="OMA" id="RNYCYQK"/>
<dbReference type="SUPFAM" id="SSF53474">
    <property type="entry name" value="alpha/beta-Hydrolases"/>
    <property type="match status" value="1"/>
</dbReference>
<dbReference type="InterPro" id="IPR029021">
    <property type="entry name" value="Prot-tyrosine_phosphatase-like"/>
</dbReference>
<dbReference type="PROSITE" id="PS00383">
    <property type="entry name" value="TYR_PHOSPHATASE_1"/>
    <property type="match status" value="1"/>
</dbReference>
<dbReference type="GeneID" id="54782428"/>
<accession>A0A642UJZ3</accession>
<dbReference type="Pfam" id="PF13350">
    <property type="entry name" value="Y_phosphatase3"/>
    <property type="match status" value="1"/>
</dbReference>
<proteinExistence type="predicted"/>
<protein>
    <recommendedName>
        <fullName evidence="1">Tyrosine specific protein phosphatases domain-containing protein</fullName>
    </recommendedName>
</protein>
<dbReference type="Gene3D" id="3.40.50.1820">
    <property type="entry name" value="alpha/beta hydrolase"/>
    <property type="match status" value="1"/>
</dbReference>
<comment type="caution">
    <text evidence="2">The sequence shown here is derived from an EMBL/GenBank/DDBJ whole genome shotgun (WGS) entry which is preliminary data.</text>
</comment>
<dbReference type="PANTHER" id="PTHR31126">
    <property type="entry name" value="TYROSINE-PROTEIN PHOSPHATASE"/>
    <property type="match status" value="1"/>
</dbReference>
<keyword evidence="3" id="KW-1185">Reference proteome</keyword>
<dbReference type="PROSITE" id="PS50056">
    <property type="entry name" value="TYR_PHOSPHATASE_2"/>
    <property type="match status" value="1"/>
</dbReference>
<gene>
    <name evidence="2" type="ORF">DIURU_003777</name>
</gene>
<sequence>MKFEEYQAPREIEVTIGPGISATVAVPHAVDTDDYHAMGYAPPTSKMALILHGQGGHRDYCYQKRLAHALAKELGVYSLRIDFRGCGNSADNANDKVGRVISQDVADIQACAEWIVDSSKHGLGVEFTLSSIIAHSRGAVAMFLWAIEQNQIAKSEDPSKAIIVPNLVNCSSRFRSWTVIDRYPILSPEFDSLPQRCLRHGKLTDVPIPRQELLELAKPDMTRVKELPLDWSTLCIYGLEDTIVPIEDFAYYTNYLNRGYYSNKLEIIPRADHNFFGTVAIESESDAAEFNPDGYPLNRRKLVNYNYEVVDRILSWLQPHQELKRFVASSYDIGRFPRWKQVEGISNFRDLGGWKVAHPRYPEADGNSHSYYVVPNLVFRCASMTTVTDAGVQAIKRLGVVTVFDLRSHGEAKDDGVHEKLAAAGITRIHSPVFTDDDYSPESIAMRYQNLMTSWSTYINVYEKVLDEGWGAYKTIFEYIRDDGRPFLFHCTAGKDRTGVLAMLILLLCGVDHHTIAREYELTTVGLQPDHAKIKAKFVDTVDKLKSKMGEAGDALEAAIAQGRANWTLEEDGFNNLISSRYEAMLDTISMFHQKYGGVVSYMRDKFGFSEADIRQIHARLVITDPQQDGFTTENHLKWTARCNEKAKI</sequence>
<dbReference type="VEuPathDB" id="FungiDB:DIURU_003777"/>
<evidence type="ECO:0000313" key="3">
    <source>
        <dbReference type="Proteomes" id="UP000449547"/>
    </source>
</evidence>
<evidence type="ECO:0000259" key="1">
    <source>
        <dbReference type="PROSITE" id="PS50056"/>
    </source>
</evidence>
<dbReference type="RefSeq" id="XP_034011354.1">
    <property type="nucleotide sequence ID" value="XM_034156576.1"/>
</dbReference>